<evidence type="ECO:0000256" key="5">
    <source>
        <dbReference type="ARBA" id="ARBA00030782"/>
    </source>
</evidence>
<dbReference type="Gene3D" id="3.20.20.190">
    <property type="entry name" value="Phosphatidylinositol (PI) phosphodiesterase"/>
    <property type="match status" value="1"/>
</dbReference>
<organism evidence="8 9">
    <name type="scientific">Allofrancisella guangzhouensis</name>
    <dbReference type="NCBI Taxonomy" id="594679"/>
    <lineage>
        <taxon>Bacteria</taxon>
        <taxon>Pseudomonadati</taxon>
        <taxon>Pseudomonadota</taxon>
        <taxon>Gammaproteobacteria</taxon>
        <taxon>Thiotrichales</taxon>
        <taxon>Francisellaceae</taxon>
        <taxon>Allofrancisella</taxon>
    </lineage>
</organism>
<dbReference type="GO" id="GO:0008081">
    <property type="term" value="F:phosphoric diester hydrolase activity"/>
    <property type="evidence" value="ECO:0007669"/>
    <property type="project" value="InterPro"/>
</dbReference>
<dbReference type="EMBL" id="CP010427">
    <property type="protein sequence ID" value="AJC49059.1"/>
    <property type="molecule type" value="Genomic_DNA"/>
</dbReference>
<evidence type="ECO:0000256" key="3">
    <source>
        <dbReference type="ARBA" id="ARBA00019758"/>
    </source>
</evidence>
<evidence type="ECO:0000256" key="2">
    <source>
        <dbReference type="ARBA" id="ARBA00012581"/>
    </source>
</evidence>
<evidence type="ECO:0000313" key="8">
    <source>
        <dbReference type="EMBL" id="AJC49059.1"/>
    </source>
</evidence>
<feature type="chain" id="PRO_5002036264" description="1-phosphatidylinositol phosphodiesterase" evidence="6">
    <location>
        <begin position="24"/>
        <end position="471"/>
    </location>
</feature>
<dbReference type="InterPro" id="IPR051057">
    <property type="entry name" value="PI-PLC_domain"/>
</dbReference>
<dbReference type="GO" id="GO:0004436">
    <property type="term" value="F:phosphatidylinositol diacylglycerol-lyase activity"/>
    <property type="evidence" value="ECO:0007669"/>
    <property type="project" value="UniProtKB-EC"/>
</dbReference>
<keyword evidence="6" id="KW-0732">Signal</keyword>
<feature type="signal peptide" evidence="6">
    <location>
        <begin position="1"/>
        <end position="23"/>
    </location>
</feature>
<dbReference type="PANTHER" id="PTHR13593">
    <property type="match status" value="1"/>
</dbReference>
<evidence type="ECO:0000256" key="4">
    <source>
        <dbReference type="ARBA" id="ARBA00030474"/>
    </source>
</evidence>
<dbReference type="OrthoDB" id="2079904at2"/>
<dbReference type="RefSeq" id="WP_039124770.1">
    <property type="nucleotide sequence ID" value="NZ_CP010427.1"/>
</dbReference>
<comment type="catalytic activity">
    <reaction evidence="1">
        <text>a 1,2-diacyl-sn-glycero-3-phospho-(1D-myo-inositol) = 1D-myo-inositol 1,2-cyclic phosphate + a 1,2-diacyl-sn-glycerol</text>
        <dbReference type="Rhea" id="RHEA:17093"/>
        <dbReference type="ChEBI" id="CHEBI:17815"/>
        <dbReference type="ChEBI" id="CHEBI:57880"/>
        <dbReference type="ChEBI" id="CHEBI:58484"/>
        <dbReference type="EC" id="4.6.1.13"/>
    </reaction>
</comment>
<dbReference type="InterPro" id="IPR000909">
    <property type="entry name" value="PLipase_C_PInositol-sp_X_dom"/>
</dbReference>
<dbReference type="EC" id="4.6.1.13" evidence="2"/>
<evidence type="ECO:0000259" key="7">
    <source>
        <dbReference type="SMART" id="SM00148"/>
    </source>
</evidence>
<gene>
    <name evidence="8" type="ORF">SD28_05135</name>
</gene>
<protein>
    <recommendedName>
        <fullName evidence="3">1-phosphatidylinositol phosphodiesterase</fullName>
        <ecNumber evidence="2">4.6.1.13</ecNumber>
    </recommendedName>
    <alternativeName>
        <fullName evidence="4">Phosphatidylinositol diacylglycerol-lyase</fullName>
    </alternativeName>
    <alternativeName>
        <fullName evidence="5">Phosphatidylinositol-specific phospholipase C</fullName>
    </alternativeName>
</protein>
<dbReference type="PANTHER" id="PTHR13593:SF113">
    <property type="entry name" value="SI:DKEY-266F7.9"/>
    <property type="match status" value="1"/>
</dbReference>
<accession>A0A0A8E555</accession>
<dbReference type="SUPFAM" id="SSF51695">
    <property type="entry name" value="PLC-like phosphodiesterases"/>
    <property type="match status" value="1"/>
</dbReference>
<proteinExistence type="predicted"/>
<dbReference type="HOGENOM" id="CLU_579716_0_0_6"/>
<reference evidence="8 9" key="1">
    <citation type="submission" date="2014-12" db="EMBL/GenBank/DDBJ databases">
        <title>Complete genome sequence of Francisella guanzhouensis strain 08HL01032 isolated from air-conditioning system in China.</title>
        <authorList>
            <person name="Svensson D."/>
            <person name="Ohrman C."/>
            <person name="Backman S."/>
            <person name="Karlsson E."/>
            <person name="Nilsson E."/>
            <person name="Bystrom M."/>
            <person name="Larkeryd A."/>
            <person name="Stenberg P."/>
            <person name="Scholtz H.C."/>
            <person name="Forsman M."/>
            <person name="Sjodin A."/>
        </authorList>
    </citation>
    <scope>NUCLEOTIDE SEQUENCE [LARGE SCALE GENOMIC DNA]</scope>
    <source>
        <strain evidence="8 9">08HL01032</strain>
    </source>
</reference>
<sequence length="471" mass="54176">MKYKKTKLFVVLFMGLSFSKLYAGSKGSELCVINQYSHPITIKQVDFNPSDWENKNTQIRDNFQGKTILEGERVCSHLELNKSFWSNDVSGPYTMYIQTGNDNTLIFSTNQNLAFNPGPFTKNISLKQASALDDSVFLVGSEERLSIYIRAAKPDNTNWMEQLIKQNPHLLLNQLVMPATHDSGVYQSSIRFSDNPSISEVVVSSIARKHPEWYFTNDLNITEQLRSGIRFFDVRVGMFNGKEMALFHQNYEWGHGYGISFKQFLEDVENFIKNEGKNETIFLYLSHIETDESSTATIKAVDKKQMISTLKDELDQYFYKQEDSNSLYDVTLSELKGKIVPLLSKQELSSYIDPKEGLWGYVAHPNFNPSDSYTIYDRYSETASSNTLITDQNNKLENFGGLDNYYWFLYSFTLTGNSDILDIRSLAARANYILPQQIHKMSQAEMKKANIVSYDFVNTWQNKQIIDLNFS</sequence>
<name>A0A0A8E555_9GAMM</name>
<dbReference type="STRING" id="594679.SD28_05135"/>
<evidence type="ECO:0000256" key="6">
    <source>
        <dbReference type="SAM" id="SignalP"/>
    </source>
</evidence>
<dbReference type="KEGG" id="fgu:SD28_05135"/>
<dbReference type="InterPro" id="IPR017946">
    <property type="entry name" value="PLC-like_Pdiesterase_TIM-brl"/>
</dbReference>
<dbReference type="Proteomes" id="UP000031104">
    <property type="component" value="Chromosome"/>
</dbReference>
<dbReference type="AlphaFoldDB" id="A0A0A8E555"/>
<evidence type="ECO:0000256" key="1">
    <source>
        <dbReference type="ARBA" id="ARBA00001316"/>
    </source>
</evidence>
<feature type="domain" description="Phosphatidylinositol-specific phospholipase C X" evidence="7">
    <location>
        <begin position="166"/>
        <end position="345"/>
    </location>
</feature>
<keyword evidence="9" id="KW-1185">Reference proteome</keyword>
<dbReference type="GO" id="GO:0006629">
    <property type="term" value="P:lipid metabolic process"/>
    <property type="evidence" value="ECO:0007669"/>
    <property type="project" value="InterPro"/>
</dbReference>
<dbReference type="SMART" id="SM00148">
    <property type="entry name" value="PLCXc"/>
    <property type="match status" value="1"/>
</dbReference>
<evidence type="ECO:0000313" key="9">
    <source>
        <dbReference type="Proteomes" id="UP000031104"/>
    </source>
</evidence>